<dbReference type="KEGG" id="aten:116300866"/>
<dbReference type="AlphaFoldDB" id="A0A1D7XF10"/>
<evidence type="ECO:0000313" key="4">
    <source>
        <dbReference type="Proteomes" id="UP000515163"/>
    </source>
</evidence>
<dbReference type="SUPFAM" id="SSF47473">
    <property type="entry name" value="EF-hand"/>
    <property type="match status" value="1"/>
</dbReference>
<dbReference type="GO" id="GO:0005509">
    <property type="term" value="F:calcium ion binding"/>
    <property type="evidence" value="ECO:0007669"/>
    <property type="project" value="InterPro"/>
</dbReference>
<dbReference type="InterPro" id="IPR018247">
    <property type="entry name" value="EF_Hand_1_Ca_BS"/>
</dbReference>
<dbReference type="CDD" id="cd00051">
    <property type="entry name" value="EFh"/>
    <property type="match status" value="1"/>
</dbReference>
<protein>
    <submittedName>
        <fullName evidence="5">Aequorin-1-like</fullName>
    </submittedName>
    <submittedName>
        <fullName evidence="3">Photoprotein-like protein</fullName>
    </submittedName>
</protein>
<dbReference type="RefSeq" id="XP_031565692.1">
    <property type="nucleotide sequence ID" value="XM_031709832.1"/>
</dbReference>
<dbReference type="InterPro" id="IPR002048">
    <property type="entry name" value="EF_hand_dom"/>
</dbReference>
<name>A0A1D7XF10_ACTTE</name>
<evidence type="ECO:0000259" key="2">
    <source>
        <dbReference type="PROSITE" id="PS50222"/>
    </source>
</evidence>
<dbReference type="Pfam" id="PF13499">
    <property type="entry name" value="EF-hand_7"/>
    <property type="match status" value="1"/>
</dbReference>
<evidence type="ECO:0000313" key="5">
    <source>
        <dbReference type="RefSeq" id="XP_031565692.1"/>
    </source>
</evidence>
<dbReference type="PROSITE" id="PS00018">
    <property type="entry name" value="EF_HAND_1"/>
    <property type="match status" value="3"/>
</dbReference>
<dbReference type="GeneID" id="116300866"/>
<dbReference type="EMBL" id="KT779416">
    <property type="protein sequence ID" value="AOQ25780.1"/>
    <property type="molecule type" value="mRNA"/>
</dbReference>
<evidence type="ECO:0000256" key="1">
    <source>
        <dbReference type="ARBA" id="ARBA00022837"/>
    </source>
</evidence>
<sequence length="188" mass="21413">MTTEIDLTRNPIWVKRVEGLFDTMDVNGNGLLSISEILKWADNLEKACKATPKEIKSLREALQMMWGVVGLVPGVELDKKQFVKGFNRLAKGELKRHAEHKTTLHNRQNNAFFDVIDVNNDGTVSLDEVKTMMKACNYDEDAAEAWFNAADTNRDGRIDRNELNKVEFEYWFSNPQPSNKGLFGGVFE</sequence>
<reference evidence="5" key="2">
    <citation type="submission" date="2025-04" db="UniProtKB">
        <authorList>
            <consortium name="RefSeq"/>
        </authorList>
    </citation>
    <scope>IDENTIFICATION</scope>
    <source>
        <tissue evidence="5">Tentacle</tissue>
    </source>
</reference>
<reference evidence="3" key="1">
    <citation type="submission" date="2015-09" db="EMBL/GenBank/DDBJ databases">
        <title>Comparative analysis of genes involved in UV response from Cnidarian species.</title>
        <authorList>
            <person name="Muller J.N."/>
            <person name="Pavasovic A."/>
            <person name="Amin S."/>
            <person name="Smith H."/>
            <person name="Prentis P."/>
        </authorList>
    </citation>
    <scope>NUCLEOTIDE SEQUENCE</scope>
</reference>
<keyword evidence="1" id="KW-0106">Calcium</keyword>
<feature type="domain" description="EF-hand" evidence="2">
    <location>
        <begin position="104"/>
        <end position="139"/>
    </location>
</feature>
<dbReference type="OrthoDB" id="427950at2759"/>
<dbReference type="PROSITE" id="PS50222">
    <property type="entry name" value="EF_HAND_2"/>
    <property type="match status" value="2"/>
</dbReference>
<accession>A0A1D7XF10</accession>
<dbReference type="SMART" id="SM00054">
    <property type="entry name" value="EFh"/>
    <property type="match status" value="3"/>
</dbReference>
<dbReference type="Proteomes" id="UP000515163">
    <property type="component" value="Unplaced"/>
</dbReference>
<proteinExistence type="evidence at transcript level"/>
<evidence type="ECO:0000313" key="3">
    <source>
        <dbReference type="EMBL" id="AOQ25780.1"/>
    </source>
</evidence>
<dbReference type="Pfam" id="PF13202">
    <property type="entry name" value="EF-hand_5"/>
    <property type="match status" value="1"/>
</dbReference>
<organism evidence="3">
    <name type="scientific">Actinia tenebrosa</name>
    <name type="common">Australian red waratah sea anemone</name>
    <dbReference type="NCBI Taxonomy" id="6105"/>
    <lineage>
        <taxon>Eukaryota</taxon>
        <taxon>Metazoa</taxon>
        <taxon>Cnidaria</taxon>
        <taxon>Anthozoa</taxon>
        <taxon>Hexacorallia</taxon>
        <taxon>Actiniaria</taxon>
        <taxon>Actiniidae</taxon>
        <taxon>Actinia</taxon>
    </lineage>
</organism>
<dbReference type="Gene3D" id="1.10.238.10">
    <property type="entry name" value="EF-hand"/>
    <property type="match status" value="1"/>
</dbReference>
<gene>
    <name evidence="5" type="primary">LOC116300866</name>
</gene>
<keyword evidence="4" id="KW-1185">Reference proteome</keyword>
<dbReference type="InterPro" id="IPR011992">
    <property type="entry name" value="EF-hand-dom_pair"/>
</dbReference>
<feature type="domain" description="EF-hand" evidence="2">
    <location>
        <begin position="12"/>
        <end position="47"/>
    </location>
</feature>
<dbReference type="SMR" id="A0A1D7XF10"/>